<dbReference type="RefSeq" id="WP_249245094.1">
    <property type="nucleotide sequence ID" value="NZ_JAKPBZ010000112.1"/>
</dbReference>
<comment type="caution">
    <text evidence="11">The sequence shown here is derived from an EMBL/GenBank/DDBJ whole genome shotgun (WGS) entry which is preliminary data.</text>
</comment>
<accession>A0ABT0MV38</accession>
<dbReference type="SUPFAM" id="SSF52540">
    <property type="entry name" value="P-loop containing nucleoside triphosphate hydrolases"/>
    <property type="match status" value="1"/>
</dbReference>
<evidence type="ECO:0000256" key="6">
    <source>
        <dbReference type="ARBA" id="ARBA00022741"/>
    </source>
</evidence>
<dbReference type="InterPro" id="IPR050388">
    <property type="entry name" value="ABC_Ni/Peptide_Import"/>
</dbReference>
<dbReference type="Pfam" id="PF00005">
    <property type="entry name" value="ABC_tran"/>
    <property type="match status" value="1"/>
</dbReference>
<keyword evidence="6" id="KW-0547">Nucleotide-binding</keyword>
<evidence type="ECO:0000256" key="7">
    <source>
        <dbReference type="ARBA" id="ARBA00022840"/>
    </source>
</evidence>
<keyword evidence="12" id="KW-1185">Reference proteome</keyword>
<evidence type="ECO:0000256" key="1">
    <source>
        <dbReference type="ARBA" id="ARBA00004417"/>
    </source>
</evidence>
<organism evidence="11 12">
    <name type="scientific">Brenneria tiliae</name>
    <dbReference type="NCBI Taxonomy" id="2914984"/>
    <lineage>
        <taxon>Bacteria</taxon>
        <taxon>Pseudomonadati</taxon>
        <taxon>Pseudomonadota</taxon>
        <taxon>Gammaproteobacteria</taxon>
        <taxon>Enterobacterales</taxon>
        <taxon>Pectobacteriaceae</taxon>
        <taxon>Brenneria</taxon>
    </lineage>
</organism>
<keyword evidence="5" id="KW-0997">Cell inner membrane</keyword>
<keyword evidence="7 11" id="KW-0067">ATP-binding</keyword>
<dbReference type="PANTHER" id="PTHR43297">
    <property type="entry name" value="OLIGOPEPTIDE TRANSPORT ATP-BINDING PROTEIN APPD"/>
    <property type="match status" value="1"/>
</dbReference>
<comment type="similarity">
    <text evidence="2">Belongs to the ABC transporter superfamily.</text>
</comment>
<dbReference type="InterPro" id="IPR027417">
    <property type="entry name" value="P-loop_NTPase"/>
</dbReference>
<evidence type="ECO:0000256" key="2">
    <source>
        <dbReference type="ARBA" id="ARBA00005417"/>
    </source>
</evidence>
<evidence type="ECO:0000256" key="3">
    <source>
        <dbReference type="ARBA" id="ARBA00022448"/>
    </source>
</evidence>
<evidence type="ECO:0000313" key="11">
    <source>
        <dbReference type="EMBL" id="MCL2893711.1"/>
    </source>
</evidence>
<keyword evidence="9" id="KW-0472">Membrane</keyword>
<evidence type="ECO:0000256" key="4">
    <source>
        <dbReference type="ARBA" id="ARBA00022475"/>
    </source>
</evidence>
<evidence type="ECO:0000256" key="8">
    <source>
        <dbReference type="ARBA" id="ARBA00022967"/>
    </source>
</evidence>
<keyword evidence="3" id="KW-0813">Transport</keyword>
<dbReference type="SMART" id="SM00382">
    <property type="entry name" value="AAA"/>
    <property type="match status" value="1"/>
</dbReference>
<dbReference type="InterPro" id="IPR003439">
    <property type="entry name" value="ABC_transporter-like_ATP-bd"/>
</dbReference>
<dbReference type="PROSITE" id="PS50893">
    <property type="entry name" value="ABC_TRANSPORTER_2"/>
    <property type="match status" value="1"/>
</dbReference>
<comment type="subcellular location">
    <subcellularLocation>
        <location evidence="1">Cell inner membrane</location>
        <topology evidence="1">Peripheral membrane protein</topology>
    </subcellularLocation>
</comment>
<sequence length="342" mass="37205">MNTLLSTPLLAVDGLSVARGGADARSPLIHNVSFDVHRGETVCLVGESGSGKTLTALALMSLLPAGLQAVAGQCLFDDRDVLQLPFRQRQRIYGRDIAMIFQDPMSSLNPVLTVGEQIDESLARHQPGWTQRQRQSRAEDVLVMTGIREPRACLRRYPHELSGGLCQRILIAIALANQPRLIIADEPTTALDVTVQAQVMTTLRAACEQMGAALILITHDMGLVGQYADRVMVMYAGRIVEQGTTAAVFQQPRHPYSRALLDSIPRLTDDPNRELTVIPGEPSISSALLPGCAFAPRCPRCRGRQICRTESPSLTLETEATLHWSACHFSEEASAKPPAVAL</sequence>
<reference evidence="11 12" key="1">
    <citation type="submission" date="2022-02" db="EMBL/GenBank/DDBJ databases">
        <title>Description of Brenneria tiliae sp. nov. isolated from symptomatic Tilia x moltkei and Tilia x europaea trees in the UK.</title>
        <authorList>
            <person name="Kile H."/>
        </authorList>
    </citation>
    <scope>NUCLEOTIDE SEQUENCE [LARGE SCALE GENOMIC DNA]</scope>
    <source>
        <strain evidence="11 12">MC1SB4.1</strain>
    </source>
</reference>
<evidence type="ECO:0000259" key="10">
    <source>
        <dbReference type="PROSITE" id="PS50893"/>
    </source>
</evidence>
<dbReference type="InterPro" id="IPR003593">
    <property type="entry name" value="AAA+_ATPase"/>
</dbReference>
<proteinExistence type="inferred from homology"/>
<dbReference type="NCBIfam" id="TIGR01727">
    <property type="entry name" value="oligo_HPY"/>
    <property type="match status" value="1"/>
</dbReference>
<dbReference type="Gene3D" id="3.40.50.300">
    <property type="entry name" value="P-loop containing nucleotide triphosphate hydrolases"/>
    <property type="match status" value="1"/>
</dbReference>
<dbReference type="Pfam" id="PF08352">
    <property type="entry name" value="oligo_HPY"/>
    <property type="match status" value="1"/>
</dbReference>
<protein>
    <submittedName>
        <fullName evidence="11">ABC transporter ATP-binding protein</fullName>
    </submittedName>
</protein>
<evidence type="ECO:0000313" key="12">
    <source>
        <dbReference type="Proteomes" id="UP001203069"/>
    </source>
</evidence>
<name>A0ABT0MV38_9GAMM</name>
<feature type="domain" description="ABC transporter" evidence="10">
    <location>
        <begin position="10"/>
        <end position="261"/>
    </location>
</feature>
<dbReference type="InterPro" id="IPR013563">
    <property type="entry name" value="Oligopep_ABC_C"/>
</dbReference>
<dbReference type="EMBL" id="JAKPBZ010000112">
    <property type="protein sequence ID" value="MCL2893711.1"/>
    <property type="molecule type" value="Genomic_DNA"/>
</dbReference>
<dbReference type="PANTHER" id="PTHR43297:SF14">
    <property type="entry name" value="ATPASE AAA-TYPE CORE DOMAIN-CONTAINING PROTEIN"/>
    <property type="match status" value="1"/>
</dbReference>
<evidence type="ECO:0000256" key="9">
    <source>
        <dbReference type="ARBA" id="ARBA00023136"/>
    </source>
</evidence>
<dbReference type="CDD" id="cd03257">
    <property type="entry name" value="ABC_NikE_OppD_transporters"/>
    <property type="match status" value="1"/>
</dbReference>
<evidence type="ECO:0000256" key="5">
    <source>
        <dbReference type="ARBA" id="ARBA00022519"/>
    </source>
</evidence>
<gene>
    <name evidence="11" type="ORF">MFP26_13565</name>
</gene>
<keyword evidence="4" id="KW-1003">Cell membrane</keyword>
<dbReference type="Proteomes" id="UP001203069">
    <property type="component" value="Unassembled WGS sequence"/>
</dbReference>
<keyword evidence="8" id="KW-1278">Translocase</keyword>
<dbReference type="GO" id="GO:0005524">
    <property type="term" value="F:ATP binding"/>
    <property type="evidence" value="ECO:0007669"/>
    <property type="project" value="UniProtKB-KW"/>
</dbReference>